<dbReference type="EMBL" id="FUGD01000075">
    <property type="protein sequence ID" value="SJM37186.1"/>
    <property type="molecule type" value="Genomic_DNA"/>
</dbReference>
<evidence type="ECO:0000313" key="1">
    <source>
        <dbReference type="EMBL" id="SJM37186.1"/>
    </source>
</evidence>
<evidence type="ECO:0000313" key="2">
    <source>
        <dbReference type="Proteomes" id="UP000188169"/>
    </source>
</evidence>
<dbReference type="Pfam" id="PF05939">
    <property type="entry name" value="Phage_min_tail"/>
    <property type="match status" value="1"/>
</dbReference>
<proteinExistence type="predicted"/>
<accession>A0A1R4EFC3</accession>
<dbReference type="Proteomes" id="UP000188169">
    <property type="component" value="Unassembled WGS sequence"/>
</dbReference>
<dbReference type="AlphaFoldDB" id="A0A1R4EFC3"/>
<organism evidence="1 2">
    <name type="scientific">Psychrobacter pasteurii</name>
    <dbReference type="NCBI Taxonomy" id="1945520"/>
    <lineage>
        <taxon>Bacteria</taxon>
        <taxon>Pseudomonadati</taxon>
        <taxon>Pseudomonadota</taxon>
        <taxon>Gammaproteobacteria</taxon>
        <taxon>Moraxellales</taxon>
        <taxon>Moraxellaceae</taxon>
        <taxon>Psychrobacter</taxon>
    </lineage>
</organism>
<protein>
    <submittedName>
        <fullName evidence="1">Phage minor tail protein</fullName>
    </submittedName>
</protein>
<dbReference type="RefSeq" id="WP_077448586.1">
    <property type="nucleotide sequence ID" value="NZ_FUGD01000075.1"/>
</dbReference>
<reference evidence="2" key="1">
    <citation type="submission" date="2017-02" db="EMBL/GenBank/DDBJ databases">
        <authorList>
            <person name="Mornico D."/>
        </authorList>
    </citation>
    <scope>NUCLEOTIDE SEQUENCE [LARGE SCALE GENOMIC DNA]</scope>
</reference>
<dbReference type="OrthoDB" id="8607203at2"/>
<sequence length="112" mass="12968">MLKTFTWSVDMGPSAQTSHRVGKNQFGDGYAQKFKIGINNKTKNWSGTKKGDYRTVIKPIIDFLDEHEGYLPFLWTDPHGETRQYTCSEYPVVQTKGNHWQITLNFEQNHSV</sequence>
<dbReference type="STRING" id="1945520.A1019T_01157"/>
<keyword evidence="2" id="KW-1185">Reference proteome</keyword>
<gene>
    <name evidence="1" type="ORF">A1019T_01157</name>
</gene>
<dbReference type="InterPro" id="IPR010265">
    <property type="entry name" value="Phage_lambda_TipM"/>
</dbReference>
<name>A0A1R4EFC3_9GAMM</name>